<feature type="domain" description="MAM" evidence="6">
    <location>
        <begin position="39"/>
        <end position="205"/>
    </location>
</feature>
<dbReference type="GO" id="GO:0016020">
    <property type="term" value="C:membrane"/>
    <property type="evidence" value="ECO:0007669"/>
    <property type="project" value="InterPro"/>
</dbReference>
<keyword evidence="3" id="KW-0812">Transmembrane</keyword>
<dbReference type="SUPFAM" id="SSF49899">
    <property type="entry name" value="Concanavalin A-like lectins/glucanases"/>
    <property type="match status" value="3"/>
</dbReference>
<keyword evidence="8" id="KW-1185">Reference proteome</keyword>
<keyword evidence="2" id="KW-0245">EGF-like domain</keyword>
<feature type="domain" description="MAM" evidence="6">
    <location>
        <begin position="390"/>
        <end position="552"/>
    </location>
</feature>
<gene>
    <name evidence="7" type="ORF">NPIL_584571</name>
</gene>
<evidence type="ECO:0000259" key="5">
    <source>
        <dbReference type="PROSITE" id="PS50026"/>
    </source>
</evidence>
<sequence length="772" mass="87651">MPLKEIIRLLFLVICVIFIHRANGSPSSEAHNETLGKYYKCDFERGLCTFLSNSVYNRENWKIHRGNNISTDYGPSVDHTLGTANGSYLFANISAAKSVEIKLQTTALKGNYCVRFFYYMYGAGKQDLTVTVQNIATSSSNKENFLHSNTQGDRWKEAKFTVLETRYMKLKGYKLVFTASGKFTSQLGGAIALDDIEIMAGECQQIKGDSMKLCTFDEHDCGYIADVKYWDKWEQKLHSKSSSYSSVLPKTDHSLGTEYGGFWFISTKDSSVQSTFLRSPIYKAPKNSVNCLQFFYYIDEGASSWFWWAAKEVYLQAGINYPGSKTTKPTWLTTKVNNATIQKQWRYAEVQVNITEDYQFQFNSVIDVKNDAVVAIDDVKLKPGRCLETGFCDFDEDMCTWKNGGLRYEWERYSRSTKPNLEIGPEFDNTFGTADGYYILFSSRFKPEGSEAILESEIFPSDEEEFCLTFYYQMSGNNSGILKVVRKDGSTTNSTLWHLQGDQKNVWEKGMVIIEPSIKEYQIVFHGITGNGTDGFMAIDDIRIRKGEKCQIIPFEAKPPEEDFSSTYEPFKHTTDFNSTNELANTTYARNVSTPEPRTTVSNFKTTTLKPARCLRDADCLNGGVCKRMGRYESLCDCPPYFGGEWCELDLCEKLHSKCLAMGAICKVVGLHAVCECPPETVYHPKTELCEDICDSWKCNHGTCQVIGRNYRCICDEGYTGSKCDQETKQILVHRNFSALWFIILAIINICTVLLLIGIFCAVCNIKKSMRQ</sequence>
<reference evidence="7" key="1">
    <citation type="submission" date="2020-08" db="EMBL/GenBank/DDBJ databases">
        <title>Multicomponent nature underlies the extraordinary mechanical properties of spider dragline silk.</title>
        <authorList>
            <person name="Kono N."/>
            <person name="Nakamura H."/>
            <person name="Mori M."/>
            <person name="Yoshida Y."/>
            <person name="Ohtoshi R."/>
            <person name="Malay A.D."/>
            <person name="Moran D.A.P."/>
            <person name="Tomita M."/>
            <person name="Numata K."/>
            <person name="Arakawa K."/>
        </authorList>
    </citation>
    <scope>NUCLEOTIDE SEQUENCE</scope>
</reference>
<name>A0A8X6UCD2_NEPPI</name>
<keyword evidence="4" id="KW-0732">Signal</keyword>
<feature type="signal peptide" evidence="4">
    <location>
        <begin position="1"/>
        <end position="24"/>
    </location>
</feature>
<comment type="caution">
    <text evidence="2">Lacks conserved residue(s) required for the propagation of feature annotation.</text>
</comment>
<dbReference type="CDD" id="cd00053">
    <property type="entry name" value="EGF"/>
    <property type="match status" value="1"/>
</dbReference>
<dbReference type="CDD" id="cd00054">
    <property type="entry name" value="EGF_CA"/>
    <property type="match status" value="1"/>
</dbReference>
<dbReference type="Gene3D" id="2.60.120.200">
    <property type="match status" value="3"/>
</dbReference>
<feature type="chain" id="PRO_5036480362" evidence="4">
    <location>
        <begin position="25"/>
        <end position="772"/>
    </location>
</feature>
<evidence type="ECO:0000313" key="7">
    <source>
        <dbReference type="EMBL" id="GFU16634.1"/>
    </source>
</evidence>
<dbReference type="InterPro" id="IPR013320">
    <property type="entry name" value="ConA-like_dom_sf"/>
</dbReference>
<dbReference type="SUPFAM" id="SSF57196">
    <property type="entry name" value="EGF/Laminin"/>
    <property type="match status" value="2"/>
</dbReference>
<dbReference type="PANTHER" id="PTHR23282">
    <property type="entry name" value="APICAL ENDOSOMAL GLYCOPROTEIN PRECURSOR"/>
    <property type="match status" value="1"/>
</dbReference>
<dbReference type="InterPro" id="IPR000998">
    <property type="entry name" value="MAM_dom"/>
</dbReference>
<evidence type="ECO:0000256" key="2">
    <source>
        <dbReference type="PROSITE-ProRule" id="PRU00076"/>
    </source>
</evidence>
<dbReference type="InterPro" id="IPR000742">
    <property type="entry name" value="EGF"/>
</dbReference>
<proteinExistence type="predicted"/>
<dbReference type="PROSITE" id="PS50026">
    <property type="entry name" value="EGF_3"/>
    <property type="match status" value="2"/>
</dbReference>
<feature type="disulfide bond" evidence="2">
    <location>
        <begin position="715"/>
        <end position="724"/>
    </location>
</feature>
<evidence type="ECO:0000256" key="4">
    <source>
        <dbReference type="SAM" id="SignalP"/>
    </source>
</evidence>
<dbReference type="PROSITE" id="PS01186">
    <property type="entry name" value="EGF_2"/>
    <property type="match status" value="1"/>
</dbReference>
<protein>
    <submittedName>
        <fullName evidence="7">MAM and LDL-receptor class A domain-containing protein 1</fullName>
    </submittedName>
</protein>
<dbReference type="Proteomes" id="UP000887013">
    <property type="component" value="Unassembled WGS sequence"/>
</dbReference>
<keyword evidence="1 2" id="KW-1015">Disulfide bond</keyword>
<dbReference type="Gene3D" id="2.10.25.10">
    <property type="entry name" value="Laminin"/>
    <property type="match status" value="2"/>
</dbReference>
<dbReference type="AlphaFoldDB" id="A0A8X6UCD2"/>
<feature type="domain" description="EGF-like" evidence="5">
    <location>
        <begin position="610"/>
        <end position="648"/>
    </location>
</feature>
<keyword evidence="3" id="KW-1133">Transmembrane helix</keyword>
<dbReference type="PANTHER" id="PTHR23282:SF101">
    <property type="entry name" value="MAM DOMAIN-CONTAINING PROTEIN"/>
    <property type="match status" value="1"/>
</dbReference>
<evidence type="ECO:0000259" key="6">
    <source>
        <dbReference type="PROSITE" id="PS50060"/>
    </source>
</evidence>
<evidence type="ECO:0000256" key="1">
    <source>
        <dbReference type="ARBA" id="ARBA00023157"/>
    </source>
</evidence>
<organism evidence="7 8">
    <name type="scientific">Nephila pilipes</name>
    <name type="common">Giant wood spider</name>
    <name type="synonym">Nephila maculata</name>
    <dbReference type="NCBI Taxonomy" id="299642"/>
    <lineage>
        <taxon>Eukaryota</taxon>
        <taxon>Metazoa</taxon>
        <taxon>Ecdysozoa</taxon>
        <taxon>Arthropoda</taxon>
        <taxon>Chelicerata</taxon>
        <taxon>Arachnida</taxon>
        <taxon>Araneae</taxon>
        <taxon>Araneomorphae</taxon>
        <taxon>Entelegynae</taxon>
        <taxon>Araneoidea</taxon>
        <taxon>Nephilidae</taxon>
        <taxon>Nephila</taxon>
    </lineage>
</organism>
<feature type="domain" description="EGF-like" evidence="5">
    <location>
        <begin position="695"/>
        <end position="725"/>
    </location>
</feature>
<dbReference type="PROSITE" id="PS00740">
    <property type="entry name" value="MAM_1"/>
    <property type="match status" value="1"/>
</dbReference>
<dbReference type="SMART" id="SM00137">
    <property type="entry name" value="MAM"/>
    <property type="match status" value="3"/>
</dbReference>
<evidence type="ECO:0000256" key="3">
    <source>
        <dbReference type="SAM" id="Phobius"/>
    </source>
</evidence>
<feature type="transmembrane region" description="Helical" evidence="3">
    <location>
        <begin position="739"/>
        <end position="766"/>
    </location>
</feature>
<feature type="domain" description="MAM" evidence="6">
    <location>
        <begin position="212"/>
        <end position="388"/>
    </location>
</feature>
<feature type="disulfide bond" evidence="2">
    <location>
        <begin position="638"/>
        <end position="647"/>
    </location>
</feature>
<accession>A0A8X6UCD2</accession>
<dbReference type="InterPro" id="IPR051560">
    <property type="entry name" value="MAM_domain-containing"/>
</dbReference>
<dbReference type="PROSITE" id="PS50060">
    <property type="entry name" value="MAM_2"/>
    <property type="match status" value="3"/>
</dbReference>
<dbReference type="Pfam" id="PF00629">
    <property type="entry name" value="MAM"/>
    <property type="match status" value="3"/>
</dbReference>
<dbReference type="SMART" id="SM00181">
    <property type="entry name" value="EGF"/>
    <property type="match status" value="3"/>
</dbReference>
<dbReference type="OrthoDB" id="6107927at2759"/>
<evidence type="ECO:0000313" key="8">
    <source>
        <dbReference type="Proteomes" id="UP000887013"/>
    </source>
</evidence>
<dbReference type="PROSITE" id="PS00022">
    <property type="entry name" value="EGF_1"/>
    <property type="match status" value="2"/>
</dbReference>
<dbReference type="EMBL" id="BMAW01126407">
    <property type="protein sequence ID" value="GFU16634.1"/>
    <property type="molecule type" value="Genomic_DNA"/>
</dbReference>
<dbReference type="CDD" id="cd06263">
    <property type="entry name" value="MAM"/>
    <property type="match status" value="3"/>
</dbReference>
<dbReference type="PRINTS" id="PR00020">
    <property type="entry name" value="MAMDOMAIN"/>
</dbReference>
<keyword evidence="3" id="KW-0472">Membrane</keyword>
<comment type="caution">
    <text evidence="7">The sequence shown here is derived from an EMBL/GenBank/DDBJ whole genome shotgun (WGS) entry which is preliminary data.</text>
</comment>